<dbReference type="Proteomes" id="UP000179627">
    <property type="component" value="Unassembled WGS sequence"/>
</dbReference>
<evidence type="ECO:0000313" key="2">
    <source>
        <dbReference type="EMBL" id="OHV30843.1"/>
    </source>
</evidence>
<dbReference type="RefSeq" id="WP_071088922.1">
    <property type="nucleotide sequence ID" value="NZ_MBLM01000149.1"/>
</dbReference>
<protein>
    <submittedName>
        <fullName evidence="2">Uncharacterized protein</fullName>
    </submittedName>
</protein>
<accession>A0A1S1Q7J8</accession>
<dbReference type="OrthoDB" id="275232at2"/>
<comment type="caution">
    <text evidence="2">The sequence shown here is derived from an EMBL/GenBank/DDBJ whole genome shotgun (WGS) entry which is preliminary data.</text>
</comment>
<name>A0A1S1Q7J8_9ACTN</name>
<keyword evidence="3" id="KW-1185">Reference proteome</keyword>
<feature type="compositionally biased region" description="Gly residues" evidence="1">
    <location>
        <begin position="1"/>
        <end position="16"/>
    </location>
</feature>
<evidence type="ECO:0000256" key="1">
    <source>
        <dbReference type="SAM" id="MobiDB-lite"/>
    </source>
</evidence>
<reference evidence="3" key="1">
    <citation type="submission" date="2016-07" db="EMBL/GenBank/DDBJ databases">
        <title>Sequence Frankia sp. strain CcI1.17.</title>
        <authorList>
            <person name="Ghodhbane-Gtari F."/>
            <person name="Swanson E."/>
            <person name="Gueddou A."/>
            <person name="Morris K."/>
            <person name="Hezbri K."/>
            <person name="Ktari A."/>
            <person name="Nouioui I."/>
            <person name="Abebe-Akele F."/>
            <person name="Simpson S."/>
            <person name="Thomas K."/>
            <person name="Gtari M."/>
            <person name="Tisa L.S."/>
            <person name="Hurst S."/>
        </authorList>
    </citation>
    <scope>NUCLEOTIDE SEQUENCE [LARGE SCALE GENOMIC DNA]</scope>
    <source>
        <strain evidence="3">Cc1.17</strain>
    </source>
</reference>
<organism evidence="2 3">
    <name type="scientific">Parafrankia colletiae</name>
    <dbReference type="NCBI Taxonomy" id="573497"/>
    <lineage>
        <taxon>Bacteria</taxon>
        <taxon>Bacillati</taxon>
        <taxon>Actinomycetota</taxon>
        <taxon>Actinomycetes</taxon>
        <taxon>Frankiales</taxon>
        <taxon>Frankiaceae</taxon>
        <taxon>Parafrankia</taxon>
    </lineage>
</organism>
<proteinExistence type="predicted"/>
<dbReference type="EMBL" id="MBLM01000149">
    <property type="protein sequence ID" value="OHV30843.1"/>
    <property type="molecule type" value="Genomic_DNA"/>
</dbReference>
<evidence type="ECO:0000313" key="3">
    <source>
        <dbReference type="Proteomes" id="UP000179627"/>
    </source>
</evidence>
<gene>
    <name evidence="2" type="ORF">CC117_27385</name>
</gene>
<feature type="region of interest" description="Disordered" evidence="1">
    <location>
        <begin position="1"/>
        <end position="21"/>
    </location>
</feature>
<sequence length="429" mass="43607">MPEADGTGGSPAGAVGGRDEPTESWHTALLGLAGVLPDGLVALARGWLADGRHTDVARAVGFALVAGRFAGTGHLAELLRGWLDGGGGDSVSGSDGAAGGAGVDEPLDVDAAADLAAMLAHDGGKAAARGGQAPVPWRFYPSEPGAGQPWPHLPLDLTAAGTGGTVGSGGTVDAGDGAGTVVGTDRAMIEATRAETGACGLWRAWRVPPAEVPWPPPKRIYLVTVERRGELAAAAGRLQAALAAAGEPDPQVEVCPRGVPVPAYQRVARASGCLLWAREPAGAISVARVFDEVDALGGPRFAPDRPRLAGATAQRVAAYLDAGVPVLGTATTMADVVDPARGDVVPLTFRTDGRWVWTDTVGYYLRTHGLAPDADLLRHIDLVGRSGPADEVALHRVLVHLLGPEEPARAEPVWEVPAMGGALAASSGA</sequence>
<dbReference type="AlphaFoldDB" id="A0A1S1Q7J8"/>